<dbReference type="PANTHER" id="PTHR43156:SF2">
    <property type="entry name" value="STAGE II SPORULATION PROTEIN E"/>
    <property type="match status" value="1"/>
</dbReference>
<keyword evidence="4" id="KW-0479">Metal-binding</keyword>
<evidence type="ECO:0000256" key="6">
    <source>
        <dbReference type="ARBA" id="ARBA00022777"/>
    </source>
</evidence>
<keyword evidence="18" id="KW-1185">Reference proteome</keyword>
<evidence type="ECO:0000256" key="8">
    <source>
        <dbReference type="ARBA" id="ARBA00022840"/>
    </source>
</evidence>
<dbReference type="PANTHER" id="PTHR43156">
    <property type="entry name" value="STAGE II SPORULATION PROTEIN E-RELATED"/>
    <property type="match status" value="1"/>
</dbReference>
<dbReference type="Gene3D" id="3.30.450.40">
    <property type="match status" value="1"/>
</dbReference>
<dbReference type="EC" id="3.1.3.16" evidence="1"/>
<accession>A0A841DE11</accession>
<dbReference type="GO" id="GO:0005524">
    <property type="term" value="F:ATP binding"/>
    <property type="evidence" value="ECO:0007669"/>
    <property type="project" value="UniProtKB-KW"/>
</dbReference>
<dbReference type="AlphaFoldDB" id="A0A841DE11"/>
<dbReference type="Gene3D" id="3.60.40.10">
    <property type="entry name" value="PPM-type phosphatase domain"/>
    <property type="match status" value="1"/>
</dbReference>
<dbReference type="InterPro" id="IPR035965">
    <property type="entry name" value="PAS-like_dom_sf"/>
</dbReference>
<dbReference type="PROSITE" id="PS50112">
    <property type="entry name" value="PAS"/>
    <property type="match status" value="1"/>
</dbReference>
<dbReference type="InterPro" id="IPR052016">
    <property type="entry name" value="Bact_Sigma-Reg"/>
</dbReference>
<evidence type="ECO:0000259" key="16">
    <source>
        <dbReference type="PROSITE" id="PS50112"/>
    </source>
</evidence>
<keyword evidence="2" id="KW-0597">Phosphoprotein</keyword>
<evidence type="ECO:0000256" key="10">
    <source>
        <dbReference type="ARBA" id="ARBA00022912"/>
    </source>
</evidence>
<dbReference type="GO" id="GO:0004722">
    <property type="term" value="F:protein serine/threonine phosphatase activity"/>
    <property type="evidence" value="ECO:0007669"/>
    <property type="project" value="UniProtKB-EC"/>
</dbReference>
<dbReference type="InterPro" id="IPR000014">
    <property type="entry name" value="PAS"/>
</dbReference>
<dbReference type="SUPFAM" id="SSF55785">
    <property type="entry name" value="PYP-like sensor domain (PAS domain)"/>
    <property type="match status" value="1"/>
</dbReference>
<proteinExistence type="predicted"/>
<dbReference type="SMART" id="SM00065">
    <property type="entry name" value="GAF"/>
    <property type="match status" value="1"/>
</dbReference>
<dbReference type="SUPFAM" id="SSF81606">
    <property type="entry name" value="PP2C-like"/>
    <property type="match status" value="1"/>
</dbReference>
<evidence type="ECO:0000313" key="18">
    <source>
        <dbReference type="Proteomes" id="UP000562352"/>
    </source>
</evidence>
<dbReference type="Pfam" id="PF08448">
    <property type="entry name" value="PAS_4"/>
    <property type="match status" value="1"/>
</dbReference>
<reference evidence="17 18" key="1">
    <citation type="submission" date="2020-08" db="EMBL/GenBank/DDBJ databases">
        <title>Genomic Encyclopedia of Type Strains, Phase III (KMG-III): the genomes of soil and plant-associated and newly described type strains.</title>
        <authorList>
            <person name="Whitman W."/>
        </authorList>
    </citation>
    <scope>NUCLEOTIDE SEQUENCE [LARGE SCALE GENOMIC DNA]</scope>
    <source>
        <strain evidence="17 18">CECT 3303</strain>
    </source>
</reference>
<keyword evidence="7" id="KW-0378">Hydrolase</keyword>
<sequence>MTDGAAIADGAGNDGVLPDDALLRAVFTDLGAGLYLTDRAGVVTAVNAQAVTLLGRPAAGLLGADAHDLLHRDAGGGTIPRPGCELLAVLEHGHAARGESAMFLDGSGRLLPVAWSASPIRQEGQIRGTAVLFIDATQRLAAARRQADQLTALEALTGRLTAITEITTVLTQTLDVDEALARLGRLIVPRLADWAAVDLYTGPQDVRRITVAPPSDHRSDLVWQGPLPPVTEASRAPLARVLRGGEALLLGPDELAAPADAPLAAAHGELFAAFGAASAIVAPLRTARQVLGALTVARADPARPFDAADLTLIADIGRRAGLAVDNARLFGQQRDVARTMQRHLLAPLPQVNHLRMSARYQPAPEGSQVGGDWYDAFLLPDGVTALVIGDVAGHDLKAAADMAQLRNMTRSLMWDRREPPSLVVDRLDKAMSAITDIPMATMILARVEGPEGGPWQLHWTSAGHPPPLLITEDGHARYLEASQNLLMGARLQEEPRHDAVEPLPARSTLLLYTDGLIEAPGADLEAGMNRLRRHAAALARHPVDEVCDQIVERMPTGGTDDIALLALRLPGPGEGA</sequence>
<evidence type="ECO:0000256" key="1">
    <source>
        <dbReference type="ARBA" id="ARBA00013081"/>
    </source>
</evidence>
<dbReference type="GO" id="GO:0016301">
    <property type="term" value="F:kinase activity"/>
    <property type="evidence" value="ECO:0007669"/>
    <property type="project" value="UniProtKB-KW"/>
</dbReference>
<keyword evidence="10" id="KW-0904">Protein phosphatase</keyword>
<dbReference type="NCBIfam" id="TIGR00229">
    <property type="entry name" value="sensory_box"/>
    <property type="match status" value="1"/>
</dbReference>
<feature type="domain" description="PAS" evidence="16">
    <location>
        <begin position="19"/>
        <end position="73"/>
    </location>
</feature>
<organism evidence="17 18">
    <name type="scientific">Planomonospora venezuelensis</name>
    <dbReference type="NCBI Taxonomy" id="1999"/>
    <lineage>
        <taxon>Bacteria</taxon>
        <taxon>Bacillati</taxon>
        <taxon>Actinomycetota</taxon>
        <taxon>Actinomycetes</taxon>
        <taxon>Streptosporangiales</taxon>
        <taxon>Streptosporangiaceae</taxon>
        <taxon>Planomonospora</taxon>
    </lineage>
</organism>
<dbReference type="SUPFAM" id="SSF55781">
    <property type="entry name" value="GAF domain-like"/>
    <property type="match status" value="1"/>
</dbReference>
<dbReference type="FunFam" id="3.30.450.40:FF:000035">
    <property type="entry name" value="PAS sensor protein"/>
    <property type="match status" value="1"/>
</dbReference>
<dbReference type="RefSeq" id="WP_184946728.1">
    <property type="nucleotide sequence ID" value="NZ_BAAAWZ010000004.1"/>
</dbReference>
<evidence type="ECO:0000256" key="14">
    <source>
        <dbReference type="ARBA" id="ARBA00075117"/>
    </source>
</evidence>
<dbReference type="Pfam" id="PF07228">
    <property type="entry name" value="SpoIIE"/>
    <property type="match status" value="1"/>
</dbReference>
<evidence type="ECO:0000256" key="15">
    <source>
        <dbReference type="ARBA" id="ARBA00081350"/>
    </source>
</evidence>
<dbReference type="EMBL" id="JACHJJ010000024">
    <property type="protein sequence ID" value="MBB5966538.1"/>
    <property type="molecule type" value="Genomic_DNA"/>
</dbReference>
<keyword evidence="6" id="KW-0418">Kinase</keyword>
<keyword evidence="9" id="KW-0460">Magnesium</keyword>
<name>A0A841DE11_PLAVE</name>
<dbReference type="InterPro" id="IPR036457">
    <property type="entry name" value="PPM-type-like_dom_sf"/>
</dbReference>
<dbReference type="Pfam" id="PF01590">
    <property type="entry name" value="GAF"/>
    <property type="match status" value="1"/>
</dbReference>
<evidence type="ECO:0000256" key="3">
    <source>
        <dbReference type="ARBA" id="ARBA00022679"/>
    </source>
</evidence>
<evidence type="ECO:0000256" key="12">
    <source>
        <dbReference type="ARBA" id="ARBA00047761"/>
    </source>
</evidence>
<dbReference type="SMART" id="SM00331">
    <property type="entry name" value="PP2C_SIG"/>
    <property type="match status" value="1"/>
</dbReference>
<evidence type="ECO:0000256" key="7">
    <source>
        <dbReference type="ARBA" id="ARBA00022801"/>
    </source>
</evidence>
<evidence type="ECO:0000256" key="11">
    <source>
        <dbReference type="ARBA" id="ARBA00023211"/>
    </source>
</evidence>
<comment type="function">
    <text evidence="13">Primarily acts as an independent SigF regulator that is sensitive to the osmosensory signal, mediating the cross talk of PknD with the SigF regulon. Possesses both phosphatase and kinase activities. The kinase domain functions as a classic anti-sigma factor-like kinase to phosphorylate the anti-anti-sigma factor domain at the canonical regulatory site, and the phosphatase domain antagonizes this activity.</text>
</comment>
<comment type="caution">
    <text evidence="17">The sequence shown here is derived from an EMBL/GenBank/DDBJ whole genome shotgun (WGS) entry which is preliminary data.</text>
</comment>
<dbReference type="InterPro" id="IPR003018">
    <property type="entry name" value="GAF"/>
</dbReference>
<keyword evidence="5" id="KW-0547">Nucleotide-binding</keyword>
<dbReference type="InterPro" id="IPR001932">
    <property type="entry name" value="PPM-type_phosphatase-like_dom"/>
</dbReference>
<dbReference type="InterPro" id="IPR029016">
    <property type="entry name" value="GAF-like_dom_sf"/>
</dbReference>
<dbReference type="FunFam" id="3.60.40.10:FF:000005">
    <property type="entry name" value="Serine/threonine protein phosphatase"/>
    <property type="match status" value="1"/>
</dbReference>
<dbReference type="CDD" id="cd00130">
    <property type="entry name" value="PAS"/>
    <property type="match status" value="1"/>
</dbReference>
<evidence type="ECO:0000256" key="9">
    <source>
        <dbReference type="ARBA" id="ARBA00022842"/>
    </source>
</evidence>
<evidence type="ECO:0000256" key="4">
    <source>
        <dbReference type="ARBA" id="ARBA00022723"/>
    </source>
</evidence>
<evidence type="ECO:0000313" key="17">
    <source>
        <dbReference type="EMBL" id="MBB5966538.1"/>
    </source>
</evidence>
<keyword evidence="8" id="KW-0067">ATP-binding</keyword>
<keyword evidence="11" id="KW-0464">Manganese</keyword>
<evidence type="ECO:0000256" key="5">
    <source>
        <dbReference type="ARBA" id="ARBA00022741"/>
    </source>
</evidence>
<evidence type="ECO:0000256" key="13">
    <source>
        <dbReference type="ARBA" id="ARBA00056274"/>
    </source>
</evidence>
<gene>
    <name evidence="17" type="ORF">FHS22_005830</name>
</gene>
<dbReference type="Gene3D" id="3.30.450.20">
    <property type="entry name" value="PAS domain"/>
    <property type="match status" value="1"/>
</dbReference>
<protein>
    <recommendedName>
        <fullName evidence="1">protein-serine/threonine phosphatase</fullName>
        <ecNumber evidence="1">3.1.3.16</ecNumber>
    </recommendedName>
    <alternativeName>
        <fullName evidence="15">Protein-serine/threonine phosphatase</fullName>
    </alternativeName>
    <alternativeName>
        <fullName evidence="14">Serine/threonine-protein kinase</fullName>
    </alternativeName>
</protein>
<evidence type="ECO:0000256" key="2">
    <source>
        <dbReference type="ARBA" id="ARBA00022553"/>
    </source>
</evidence>
<dbReference type="GO" id="GO:0046872">
    <property type="term" value="F:metal ion binding"/>
    <property type="evidence" value="ECO:0007669"/>
    <property type="project" value="UniProtKB-KW"/>
</dbReference>
<keyword evidence="3" id="KW-0808">Transferase</keyword>
<comment type="catalytic activity">
    <reaction evidence="12">
        <text>O-phospho-L-seryl-[protein] + H2O = L-seryl-[protein] + phosphate</text>
        <dbReference type="Rhea" id="RHEA:20629"/>
        <dbReference type="Rhea" id="RHEA-COMP:9863"/>
        <dbReference type="Rhea" id="RHEA-COMP:11604"/>
        <dbReference type="ChEBI" id="CHEBI:15377"/>
        <dbReference type="ChEBI" id="CHEBI:29999"/>
        <dbReference type="ChEBI" id="CHEBI:43474"/>
        <dbReference type="ChEBI" id="CHEBI:83421"/>
        <dbReference type="EC" id="3.1.3.16"/>
    </reaction>
</comment>
<dbReference type="InterPro" id="IPR013656">
    <property type="entry name" value="PAS_4"/>
</dbReference>
<dbReference type="Proteomes" id="UP000562352">
    <property type="component" value="Unassembled WGS sequence"/>
</dbReference>